<evidence type="ECO:0000313" key="3">
    <source>
        <dbReference type="WBParaSite" id="SMUV_0000202301-mRNA-1"/>
    </source>
</evidence>
<dbReference type="AlphaFoldDB" id="A0A0N5ACZ3"/>
<protein>
    <submittedName>
        <fullName evidence="3">Chitin-binding type-2 domain-containing protein</fullName>
    </submittedName>
</protein>
<organism evidence="2 3">
    <name type="scientific">Syphacia muris</name>
    <dbReference type="NCBI Taxonomy" id="451379"/>
    <lineage>
        <taxon>Eukaryota</taxon>
        <taxon>Metazoa</taxon>
        <taxon>Ecdysozoa</taxon>
        <taxon>Nematoda</taxon>
        <taxon>Chromadorea</taxon>
        <taxon>Rhabditida</taxon>
        <taxon>Spirurina</taxon>
        <taxon>Oxyuridomorpha</taxon>
        <taxon>Oxyuroidea</taxon>
        <taxon>Oxyuridae</taxon>
        <taxon>Syphacia</taxon>
    </lineage>
</organism>
<sequence length="88" mass="10144">MSSFKRSLVVILLLFLYHLIFAQAVQGAPRETDTFVIADKRKSEGLLCYSSKRSTYVKCNQNQYCGNITFLAKQDYLCFEKGLKFEIC</sequence>
<accession>A0A0N5ACZ3</accession>
<keyword evidence="1" id="KW-0732">Signal</keyword>
<proteinExistence type="predicted"/>
<dbReference type="Proteomes" id="UP000046393">
    <property type="component" value="Unplaced"/>
</dbReference>
<feature type="signal peptide" evidence="1">
    <location>
        <begin position="1"/>
        <end position="22"/>
    </location>
</feature>
<keyword evidence="2" id="KW-1185">Reference proteome</keyword>
<reference evidence="3" key="1">
    <citation type="submission" date="2017-02" db="UniProtKB">
        <authorList>
            <consortium name="WormBaseParasite"/>
        </authorList>
    </citation>
    <scope>IDENTIFICATION</scope>
</reference>
<evidence type="ECO:0000313" key="2">
    <source>
        <dbReference type="Proteomes" id="UP000046393"/>
    </source>
</evidence>
<name>A0A0N5ACZ3_9BILA</name>
<dbReference type="WBParaSite" id="SMUV_0000202301-mRNA-1">
    <property type="protein sequence ID" value="SMUV_0000202301-mRNA-1"/>
    <property type="gene ID" value="SMUV_0000202301"/>
</dbReference>
<evidence type="ECO:0000256" key="1">
    <source>
        <dbReference type="SAM" id="SignalP"/>
    </source>
</evidence>
<feature type="chain" id="PRO_5005893163" evidence="1">
    <location>
        <begin position="23"/>
        <end position="88"/>
    </location>
</feature>